<gene>
    <name evidence="15" type="ORF">CRM22_006743</name>
</gene>
<dbReference type="GO" id="GO:0051260">
    <property type="term" value="P:protein homooligomerization"/>
    <property type="evidence" value="ECO:0007669"/>
    <property type="project" value="InterPro"/>
</dbReference>
<evidence type="ECO:0000313" key="15">
    <source>
        <dbReference type="EMBL" id="TGZ63740.1"/>
    </source>
</evidence>
<reference evidence="15 16" key="1">
    <citation type="journal article" date="2019" name="BMC Genomics">
        <title>New insights from Opisthorchis felineus genome: update on genomics of the epidemiologically important liver flukes.</title>
        <authorList>
            <person name="Ershov N.I."/>
            <person name="Mordvinov V.A."/>
            <person name="Prokhortchouk E.B."/>
            <person name="Pakharukova M.Y."/>
            <person name="Gunbin K.V."/>
            <person name="Ustyantsev K."/>
            <person name="Genaev M.A."/>
            <person name="Blinov A.G."/>
            <person name="Mazur A."/>
            <person name="Boulygina E."/>
            <person name="Tsygankova S."/>
            <person name="Khrameeva E."/>
            <person name="Chekanov N."/>
            <person name="Fan G."/>
            <person name="Xiao A."/>
            <person name="Zhang H."/>
            <person name="Xu X."/>
            <person name="Yang H."/>
            <person name="Solovyev V."/>
            <person name="Lee S.M."/>
            <person name="Liu X."/>
            <person name="Afonnikov D.A."/>
            <person name="Skryabin K.G."/>
        </authorList>
    </citation>
    <scope>NUCLEOTIDE SEQUENCE [LARGE SCALE GENOMIC DNA]</scope>
    <source>
        <strain evidence="15">AK-0245</strain>
        <tissue evidence="15">Whole organism</tissue>
    </source>
</reference>
<keyword evidence="5" id="KW-0631">Potassium channel</keyword>
<dbReference type="OrthoDB" id="415460at2759"/>
<evidence type="ECO:0000256" key="8">
    <source>
        <dbReference type="ARBA" id="ARBA00022989"/>
    </source>
</evidence>
<dbReference type="Pfam" id="PF02214">
    <property type="entry name" value="BTB_2"/>
    <property type="match status" value="1"/>
</dbReference>
<evidence type="ECO:0000256" key="7">
    <source>
        <dbReference type="ARBA" id="ARBA00022958"/>
    </source>
</evidence>
<keyword evidence="10 13" id="KW-0472">Membrane</keyword>
<evidence type="ECO:0000256" key="4">
    <source>
        <dbReference type="ARBA" id="ARBA00022692"/>
    </source>
</evidence>
<dbReference type="SUPFAM" id="SSF54695">
    <property type="entry name" value="POZ domain"/>
    <property type="match status" value="1"/>
</dbReference>
<dbReference type="PRINTS" id="PR01491">
    <property type="entry name" value="KVCHANNEL"/>
</dbReference>
<evidence type="ECO:0000313" key="16">
    <source>
        <dbReference type="Proteomes" id="UP000308267"/>
    </source>
</evidence>
<feature type="region of interest" description="Disordered" evidence="12">
    <location>
        <begin position="218"/>
        <end position="239"/>
    </location>
</feature>
<dbReference type="InterPro" id="IPR028325">
    <property type="entry name" value="VG_K_chnl"/>
</dbReference>
<accession>A0A4S2LJR8</accession>
<keyword evidence="8 13" id="KW-1133">Transmembrane helix</keyword>
<name>A0A4S2LJR8_OPIFE</name>
<evidence type="ECO:0000256" key="6">
    <source>
        <dbReference type="ARBA" id="ARBA00022882"/>
    </source>
</evidence>
<dbReference type="Gene3D" id="1.20.120.350">
    <property type="entry name" value="Voltage-gated potassium channels. Chain C"/>
    <property type="match status" value="1"/>
</dbReference>
<keyword evidence="3" id="KW-0633">Potassium transport</keyword>
<dbReference type="InterPro" id="IPR000210">
    <property type="entry name" value="BTB/POZ_dom"/>
</dbReference>
<dbReference type="GO" id="GO:0008076">
    <property type="term" value="C:voltage-gated potassium channel complex"/>
    <property type="evidence" value="ECO:0007669"/>
    <property type="project" value="InterPro"/>
</dbReference>
<dbReference type="Gene3D" id="3.30.710.10">
    <property type="entry name" value="Potassium Channel Kv1.1, Chain A"/>
    <property type="match status" value="1"/>
</dbReference>
<keyword evidence="4 13" id="KW-0812">Transmembrane</keyword>
<evidence type="ECO:0000256" key="12">
    <source>
        <dbReference type="SAM" id="MobiDB-lite"/>
    </source>
</evidence>
<dbReference type="InterPro" id="IPR003968">
    <property type="entry name" value="K_chnl_volt-dep_Kv"/>
</dbReference>
<keyword evidence="9" id="KW-0406">Ion transport</keyword>
<dbReference type="InterPro" id="IPR011333">
    <property type="entry name" value="SKP1/BTB/POZ_sf"/>
</dbReference>
<proteinExistence type="predicted"/>
<dbReference type="STRING" id="147828.A0A4S2LJR8"/>
<evidence type="ECO:0000256" key="1">
    <source>
        <dbReference type="ARBA" id="ARBA00004141"/>
    </source>
</evidence>
<keyword evidence="6" id="KW-0851">Voltage-gated channel</keyword>
<sequence>MFPLLLHCGLCYNVLDHLCLMNVCFTYACESWIYLTGLEDMIYLPSMMRPMSDSSSYTNSRGSLCEPLKETVHVTASLHDVLDSEDKALQSTSSIHHLPNRRFRQNHLQKYKRSHSKGGCEPGITFGVGIGITPCRLGLEKQDHPLPEDCFHEKQNHVRVQVHSTVGADAESSWTLNQVKTCQPDRCSGISETHSGSCPNLRTQRKAVMVEDHMKTRNSLTTNEANSSSECRSDQGTMNKTHSDFEVASKDTESCTSDVRLFSEKLLYFPHMHSRLRVQFKQGSHPSNAPVQVPLLEKVPMEGLLPFVCGRSTQNFYQNTPVVVEKKKKSIPRQNSMRRKMSHWGSWVKRSSSNMGELQRKKLERSHIWHSGGSVSFRKMNVHLDCAPDYIEENSLAISEYLESESGFSQSVVAINRRVVLNVSGLKFETWSAVLESRPTTVLGDPEKRRPFWDSKRREYFFDRHRPSFEAIFNYYQYGGCLKRPAVVSDDIFLKELEFFQIEDDAIESYKKSEGYVPEVIVLPEISWKRTLWLLFEYPETSLSAFCVSVTSVLFTVISIILFCVETLPAYSTTHCEPGDRPNFLDPFFIIETLCTIWFTAELSIRFLSCPSRKSFLKDIKNLIDLAAIVPYYLTLTNVLITFSCEGAKSSASLGFLRVIRLIRVFKLTKHSSGLQVLVLTFKESVEGLSLFLVAFIVCILVFSSTIYYVEIDRKDSQIESIPDAFWWAVITMCTVGYGDKVPKGPLGKLVGSVCAVAGVLTLAIPVPIITENFNKFYAHKTGRGRR</sequence>
<dbReference type="AlphaFoldDB" id="A0A4S2LJR8"/>
<evidence type="ECO:0000256" key="2">
    <source>
        <dbReference type="ARBA" id="ARBA00022448"/>
    </source>
</evidence>
<keyword evidence="7" id="KW-0630">Potassium</keyword>
<evidence type="ECO:0000256" key="5">
    <source>
        <dbReference type="ARBA" id="ARBA00022826"/>
    </source>
</evidence>
<protein>
    <recommendedName>
        <fullName evidence="14">BTB domain-containing protein</fullName>
    </recommendedName>
</protein>
<dbReference type="Pfam" id="PF00520">
    <property type="entry name" value="Ion_trans"/>
    <property type="match status" value="1"/>
</dbReference>
<keyword evidence="2" id="KW-0813">Transport</keyword>
<evidence type="ECO:0000256" key="10">
    <source>
        <dbReference type="ARBA" id="ARBA00023136"/>
    </source>
</evidence>
<organism evidence="15 16">
    <name type="scientific">Opisthorchis felineus</name>
    <dbReference type="NCBI Taxonomy" id="147828"/>
    <lineage>
        <taxon>Eukaryota</taxon>
        <taxon>Metazoa</taxon>
        <taxon>Spiralia</taxon>
        <taxon>Lophotrochozoa</taxon>
        <taxon>Platyhelminthes</taxon>
        <taxon>Trematoda</taxon>
        <taxon>Digenea</taxon>
        <taxon>Opisthorchiida</taxon>
        <taxon>Opisthorchiata</taxon>
        <taxon>Opisthorchiidae</taxon>
        <taxon>Opisthorchis</taxon>
    </lineage>
</organism>
<evidence type="ECO:0000256" key="11">
    <source>
        <dbReference type="ARBA" id="ARBA00023303"/>
    </source>
</evidence>
<dbReference type="SMART" id="SM00225">
    <property type="entry name" value="BTB"/>
    <property type="match status" value="1"/>
</dbReference>
<dbReference type="Gene3D" id="1.10.287.70">
    <property type="match status" value="1"/>
</dbReference>
<feature type="domain" description="BTB" evidence="14">
    <location>
        <begin position="417"/>
        <end position="517"/>
    </location>
</feature>
<keyword evidence="11" id="KW-0407">Ion channel</keyword>
<evidence type="ECO:0000256" key="9">
    <source>
        <dbReference type="ARBA" id="ARBA00023065"/>
    </source>
</evidence>
<dbReference type="InterPro" id="IPR003131">
    <property type="entry name" value="T1-type_BTB"/>
</dbReference>
<feature type="transmembrane region" description="Helical" evidence="13">
    <location>
        <begin position="689"/>
        <end position="710"/>
    </location>
</feature>
<dbReference type="PRINTS" id="PR01496">
    <property type="entry name" value="SHAKERCHANEL"/>
</dbReference>
<dbReference type="PRINTS" id="PR00169">
    <property type="entry name" value="KCHANNEL"/>
</dbReference>
<dbReference type="InterPro" id="IPR003972">
    <property type="entry name" value="K_chnl_volt-dep_Kv1"/>
</dbReference>
<dbReference type="GO" id="GO:0005251">
    <property type="term" value="F:delayed rectifier potassium channel activity"/>
    <property type="evidence" value="ECO:0007669"/>
    <property type="project" value="TreeGrafter"/>
</dbReference>
<dbReference type="FunFam" id="1.10.287.70:FF:000002">
    <property type="entry name" value="Potassium voltage-gated channel subfamily a member"/>
    <property type="match status" value="1"/>
</dbReference>
<feature type="transmembrane region" description="Helical" evidence="13">
    <location>
        <begin position="543"/>
        <end position="565"/>
    </location>
</feature>
<comment type="subcellular location">
    <subcellularLocation>
        <location evidence="1">Membrane</location>
        <topology evidence="1">Multi-pass membrane protein</topology>
    </subcellularLocation>
</comment>
<evidence type="ECO:0000256" key="13">
    <source>
        <dbReference type="SAM" id="Phobius"/>
    </source>
</evidence>
<dbReference type="GO" id="GO:0001508">
    <property type="term" value="P:action potential"/>
    <property type="evidence" value="ECO:0007669"/>
    <property type="project" value="TreeGrafter"/>
</dbReference>
<dbReference type="PANTHER" id="PTHR11537:SF113">
    <property type="entry name" value="POTASSIUM VOLTAGE-GATED CHANNEL PROTEIN SHAKER"/>
    <property type="match status" value="1"/>
</dbReference>
<dbReference type="InterPro" id="IPR027359">
    <property type="entry name" value="Volt_channel_dom_sf"/>
</dbReference>
<dbReference type="SUPFAM" id="SSF81324">
    <property type="entry name" value="Voltage-gated potassium channels"/>
    <property type="match status" value="1"/>
</dbReference>
<feature type="transmembrane region" description="Helical" evidence="13">
    <location>
        <begin position="750"/>
        <end position="771"/>
    </location>
</feature>
<dbReference type="EMBL" id="SJOL01007074">
    <property type="protein sequence ID" value="TGZ63740.1"/>
    <property type="molecule type" value="Genomic_DNA"/>
</dbReference>
<evidence type="ECO:0000259" key="14">
    <source>
        <dbReference type="SMART" id="SM00225"/>
    </source>
</evidence>
<keyword evidence="16" id="KW-1185">Reference proteome</keyword>
<feature type="transmembrane region" description="Helical" evidence="13">
    <location>
        <begin position="623"/>
        <end position="643"/>
    </location>
</feature>
<dbReference type="InterPro" id="IPR005821">
    <property type="entry name" value="Ion_trans_dom"/>
</dbReference>
<dbReference type="PANTHER" id="PTHR11537">
    <property type="entry name" value="VOLTAGE-GATED POTASSIUM CHANNEL"/>
    <property type="match status" value="1"/>
</dbReference>
<comment type="caution">
    <text evidence="15">The sequence shown here is derived from an EMBL/GenBank/DDBJ whole genome shotgun (WGS) entry which is preliminary data.</text>
</comment>
<dbReference type="Proteomes" id="UP000308267">
    <property type="component" value="Unassembled WGS sequence"/>
</dbReference>
<evidence type="ECO:0000256" key="3">
    <source>
        <dbReference type="ARBA" id="ARBA00022538"/>
    </source>
</evidence>